<dbReference type="SUPFAM" id="SSF46579">
    <property type="entry name" value="Prefoldin"/>
    <property type="match status" value="1"/>
</dbReference>
<dbReference type="InterPro" id="IPR004127">
    <property type="entry name" value="Prefoldin_subunit_alpha"/>
</dbReference>
<dbReference type="Gene3D" id="3.40.525.10">
    <property type="entry name" value="CRAL-TRIO lipid binding domain"/>
    <property type="match status" value="1"/>
</dbReference>
<reference evidence="7 8" key="1">
    <citation type="submission" date="2017-10" db="EMBL/GenBank/DDBJ databases">
        <title>Development of genomic resources for the powdery mildew, Erysiphe pulchra.</title>
        <authorList>
            <person name="Wadl P.A."/>
            <person name="Mack B.M."/>
            <person name="Moore G."/>
            <person name="Beltz S.B."/>
        </authorList>
    </citation>
    <scope>NUCLEOTIDE SEQUENCE [LARGE SCALE GENOMIC DNA]</scope>
    <source>
        <strain evidence="7">Cflorida</strain>
    </source>
</reference>
<dbReference type="InterPro" id="IPR036865">
    <property type="entry name" value="CRAL-TRIO_dom_sf"/>
</dbReference>
<comment type="caution">
    <text evidence="7">The sequence shown here is derived from an EMBL/GenBank/DDBJ whole genome shotgun (WGS) entry which is preliminary data.</text>
</comment>
<dbReference type="SUPFAM" id="SSF46938">
    <property type="entry name" value="CRAL/TRIO N-terminal domain"/>
    <property type="match status" value="1"/>
</dbReference>
<dbReference type="Gene3D" id="1.10.8.20">
    <property type="entry name" value="N-terminal domain of phosphatidylinositol transfer protein sec14p"/>
    <property type="match status" value="1"/>
</dbReference>
<dbReference type="InterPro" id="IPR051026">
    <property type="entry name" value="PI/PC_transfer"/>
</dbReference>
<keyword evidence="8" id="KW-1185">Reference proteome</keyword>
<gene>
    <name evidence="7" type="ORF">EPUL_000652</name>
</gene>
<dbReference type="PANTHER" id="PTHR45657:SF1">
    <property type="entry name" value="CRAL-TRIO DOMAIN-CONTAINING PROTEIN YKL091C-RELATED"/>
    <property type="match status" value="1"/>
</dbReference>
<dbReference type="Pfam" id="PF03765">
    <property type="entry name" value="CRAL_TRIO_N"/>
    <property type="match status" value="1"/>
</dbReference>
<dbReference type="Pfam" id="PF00650">
    <property type="entry name" value="CRAL_TRIO"/>
    <property type="match status" value="1"/>
</dbReference>
<dbReference type="GO" id="GO:0005737">
    <property type="term" value="C:cytoplasm"/>
    <property type="evidence" value="ECO:0007669"/>
    <property type="project" value="UniProtKB-ARBA"/>
</dbReference>
<comment type="similarity">
    <text evidence="1">Belongs to the prefoldin subunit alpha family.</text>
</comment>
<feature type="domain" description="CRAL-TRIO" evidence="6">
    <location>
        <begin position="331"/>
        <end position="459"/>
    </location>
</feature>
<dbReference type="Gene3D" id="1.10.287.370">
    <property type="match status" value="1"/>
</dbReference>
<dbReference type="Proteomes" id="UP000237438">
    <property type="component" value="Unassembled WGS sequence"/>
</dbReference>
<evidence type="ECO:0000256" key="5">
    <source>
        <dbReference type="SAM" id="MobiDB-lite"/>
    </source>
</evidence>
<feature type="non-terminal residue" evidence="7">
    <location>
        <position position="495"/>
    </location>
</feature>
<dbReference type="OrthoDB" id="1434354at2759"/>
<organism evidence="7 8">
    <name type="scientific">Erysiphe pulchra</name>
    <dbReference type="NCBI Taxonomy" id="225359"/>
    <lineage>
        <taxon>Eukaryota</taxon>
        <taxon>Fungi</taxon>
        <taxon>Dikarya</taxon>
        <taxon>Ascomycota</taxon>
        <taxon>Pezizomycotina</taxon>
        <taxon>Leotiomycetes</taxon>
        <taxon>Erysiphales</taxon>
        <taxon>Erysiphaceae</taxon>
        <taxon>Erysiphe</taxon>
    </lineage>
</organism>
<accession>A0A2S4Q096</accession>
<dbReference type="FunFam" id="1.10.287.370:FF:000001">
    <property type="entry name" value="Prefoldin subunit 3"/>
    <property type="match status" value="1"/>
</dbReference>
<dbReference type="SUPFAM" id="SSF52087">
    <property type="entry name" value="CRAL/TRIO domain"/>
    <property type="match status" value="1"/>
</dbReference>
<dbReference type="SMART" id="SM00516">
    <property type="entry name" value="SEC14"/>
    <property type="match status" value="1"/>
</dbReference>
<keyword evidence="3" id="KW-0143">Chaperone</keyword>
<dbReference type="InterPro" id="IPR009053">
    <property type="entry name" value="Prefoldin"/>
</dbReference>
<evidence type="ECO:0000256" key="2">
    <source>
        <dbReference type="ARBA" id="ARBA00011695"/>
    </source>
</evidence>
<evidence type="ECO:0000259" key="6">
    <source>
        <dbReference type="PROSITE" id="PS50191"/>
    </source>
</evidence>
<dbReference type="InterPro" id="IPR011074">
    <property type="entry name" value="CRAL/TRIO_N_dom"/>
</dbReference>
<dbReference type="STRING" id="225359.A0A2S4Q096"/>
<feature type="non-terminal residue" evidence="7">
    <location>
        <position position="1"/>
    </location>
</feature>
<comment type="subunit">
    <text evidence="2">Heterohexamer of two PFD-alpha type and four PFD-beta type subunits.</text>
</comment>
<feature type="coiled-coil region" evidence="4">
    <location>
        <begin position="144"/>
        <end position="171"/>
    </location>
</feature>
<name>A0A2S4Q096_9PEZI</name>
<keyword evidence="4" id="KW-0175">Coiled coil</keyword>
<dbReference type="AlphaFoldDB" id="A0A2S4Q096"/>
<proteinExistence type="inferred from homology"/>
<evidence type="ECO:0000313" key="7">
    <source>
        <dbReference type="EMBL" id="POS87709.1"/>
    </source>
</evidence>
<dbReference type="CDD" id="cd00170">
    <property type="entry name" value="SEC14"/>
    <property type="match status" value="1"/>
</dbReference>
<dbReference type="EMBL" id="PEDP01000080">
    <property type="protein sequence ID" value="POS87709.1"/>
    <property type="molecule type" value="Genomic_DNA"/>
</dbReference>
<evidence type="ECO:0000256" key="4">
    <source>
        <dbReference type="SAM" id="Coils"/>
    </source>
</evidence>
<dbReference type="InterPro" id="IPR036273">
    <property type="entry name" value="CRAL/TRIO_N_dom_sf"/>
</dbReference>
<feature type="region of interest" description="Disordered" evidence="5">
    <location>
        <begin position="1"/>
        <end position="22"/>
    </location>
</feature>
<protein>
    <recommendedName>
        <fullName evidence="6">CRAL-TRIO domain-containing protein</fullName>
    </recommendedName>
</protein>
<dbReference type="CDD" id="cd23156">
    <property type="entry name" value="Prefoldin_3"/>
    <property type="match status" value="1"/>
</dbReference>
<evidence type="ECO:0000313" key="8">
    <source>
        <dbReference type="Proteomes" id="UP000237438"/>
    </source>
</evidence>
<evidence type="ECO:0000256" key="1">
    <source>
        <dbReference type="ARBA" id="ARBA00010048"/>
    </source>
</evidence>
<dbReference type="InterPro" id="IPR001251">
    <property type="entry name" value="CRAL-TRIO_dom"/>
</dbReference>
<sequence>NLIPGELTSSLRKDTAPTNPRGIPYAPFVDKVEDYVSSRADVERTLKNFQEMIAKYQYMEANQQRRAAGLKNKMPDIQKTLETVRFLKTRKSDAKPIEATFELDDTLYAKANVPYTEDVYLWLGANVMLSYPINEAEELLISKLSAAKLSLENCEEDLDFLREQITEANQIQTMEVATARSGHPGHTTPEQDAKVHQLRRKLLQSGYTERVDTLTLLRFLRARKFDVAQAEKMFIETENWRKEIDLDNLTRNFVYTEKEKVFQYYPKYYHKTDKVCPCYENFAAFALKPQFRFSFKKKIYIFNLEVMRLISATRQHRSHSHVQTHYARTNVKHLAVEYEKMTDPRLPACSRKSGVLQETCCTIMDLKGVGLSKISSVYAYVKQASTISQNYYPERLGRLYIINAPWGFSGAFSIVKAWLDPVTVEKIHVLGSGYQKELLAQIPIENLPKVFGGRCECAGGCPLSDQGPWTDPLWTKPAWWQIPLEEGENKTKEND</sequence>
<dbReference type="SMART" id="SM01100">
    <property type="entry name" value="CRAL_TRIO_N"/>
    <property type="match status" value="1"/>
</dbReference>
<dbReference type="PANTHER" id="PTHR45657">
    <property type="entry name" value="CRAL-TRIO DOMAIN-CONTAINING PROTEIN YKL091C-RELATED"/>
    <property type="match status" value="1"/>
</dbReference>
<evidence type="ECO:0000256" key="3">
    <source>
        <dbReference type="ARBA" id="ARBA00023186"/>
    </source>
</evidence>
<dbReference type="Pfam" id="PF02996">
    <property type="entry name" value="Prefoldin"/>
    <property type="match status" value="1"/>
</dbReference>
<dbReference type="PROSITE" id="PS50191">
    <property type="entry name" value="CRAL_TRIO"/>
    <property type="match status" value="1"/>
</dbReference>